<organism evidence="1 2">
    <name type="scientific">Anisodus acutangulus</name>
    <dbReference type="NCBI Taxonomy" id="402998"/>
    <lineage>
        <taxon>Eukaryota</taxon>
        <taxon>Viridiplantae</taxon>
        <taxon>Streptophyta</taxon>
        <taxon>Embryophyta</taxon>
        <taxon>Tracheophyta</taxon>
        <taxon>Spermatophyta</taxon>
        <taxon>Magnoliopsida</taxon>
        <taxon>eudicotyledons</taxon>
        <taxon>Gunneridae</taxon>
        <taxon>Pentapetalae</taxon>
        <taxon>asterids</taxon>
        <taxon>lamiids</taxon>
        <taxon>Solanales</taxon>
        <taxon>Solanaceae</taxon>
        <taxon>Solanoideae</taxon>
        <taxon>Hyoscyameae</taxon>
        <taxon>Anisodus</taxon>
    </lineage>
</organism>
<evidence type="ECO:0000313" key="1">
    <source>
        <dbReference type="EMBL" id="KAJ8548025.1"/>
    </source>
</evidence>
<dbReference type="EMBL" id="JAJAGQ010000012">
    <property type="protein sequence ID" value="KAJ8548025.1"/>
    <property type="molecule type" value="Genomic_DNA"/>
</dbReference>
<dbReference type="Proteomes" id="UP001152561">
    <property type="component" value="Unassembled WGS sequence"/>
</dbReference>
<keyword evidence="2" id="KW-1185">Reference proteome</keyword>
<name>A0A9Q1M0V6_9SOLA</name>
<proteinExistence type="predicted"/>
<evidence type="ECO:0000313" key="2">
    <source>
        <dbReference type="Proteomes" id="UP001152561"/>
    </source>
</evidence>
<reference evidence="2" key="1">
    <citation type="journal article" date="2023" name="Proc. Natl. Acad. Sci. U.S.A.">
        <title>Genomic and structural basis for evolution of tropane alkaloid biosynthesis.</title>
        <authorList>
            <person name="Wanga Y.-J."/>
            <person name="Taina T."/>
            <person name="Yua J.-Y."/>
            <person name="Lia J."/>
            <person name="Xua B."/>
            <person name="Chenc J."/>
            <person name="D'Auriad J.C."/>
            <person name="Huanga J.-P."/>
            <person name="Huanga S.-X."/>
        </authorList>
    </citation>
    <scope>NUCLEOTIDE SEQUENCE [LARGE SCALE GENOMIC DNA]</scope>
    <source>
        <strain evidence="2">cv. KIB-2019</strain>
    </source>
</reference>
<sequence>MGINKFIISSHFKDNKERGYYVLNDIFQFVGVEESSAVVEEKVDDNISVASLELATLSKAEDVDFKEVSENQRLRLQLMTKLGTSLRPFRTKK</sequence>
<comment type="caution">
    <text evidence="1">The sequence shown here is derived from an EMBL/GenBank/DDBJ whole genome shotgun (WGS) entry which is preliminary data.</text>
</comment>
<accession>A0A9Q1M0V6</accession>
<gene>
    <name evidence="1" type="ORF">K7X08_021261</name>
</gene>
<dbReference type="AlphaFoldDB" id="A0A9Q1M0V6"/>
<protein>
    <submittedName>
        <fullName evidence="1">Uncharacterized protein</fullName>
    </submittedName>
</protein>